<dbReference type="CDD" id="cd00085">
    <property type="entry name" value="HNHc"/>
    <property type="match status" value="1"/>
</dbReference>
<dbReference type="InterPro" id="IPR029471">
    <property type="entry name" value="HNH_5"/>
</dbReference>
<sequence>MSFSLQERYYISSSMTLPPCRLFHWRCLFRVALLISPSLASPSSPGFASPVRASHLNPSSLLARKIRRMPPAETRKKRGLDRTLEKRQKDRALGQAKDIFFALPKAEPKSLLPSPSLSVLERHPTLVLNADYQPLEHLPLSLWSWQDTVKAVFSGRVTVVEVYPDVVVRASNVHIPLPSVIALNVYIPQATKKSPPFSRRHVFLRDGYCCQYCLRRFSSQDLSLDHVLPRSRGGRLNWENAVASCRACNARKSDVHPDDLAQIGMRLHRTPWVPTSYEMAARAAKTGRRELPPAWEPYVAGRELAP</sequence>
<dbReference type="Pfam" id="PF14279">
    <property type="entry name" value="HNH_5"/>
    <property type="match status" value="1"/>
</dbReference>
<dbReference type="SMART" id="SM00507">
    <property type="entry name" value="HNHc"/>
    <property type="match status" value="1"/>
</dbReference>
<gene>
    <name evidence="2" type="ORF">CHYS00102_LOCUS8256</name>
</gene>
<dbReference type="Gene3D" id="1.10.30.50">
    <property type="match status" value="1"/>
</dbReference>
<dbReference type="PANTHER" id="PTHR33877">
    <property type="entry name" value="SLL1193 PROTEIN"/>
    <property type="match status" value="1"/>
</dbReference>
<accession>A0A7S1BBK8</accession>
<feature type="domain" description="HNH nuclease" evidence="1">
    <location>
        <begin position="197"/>
        <end position="250"/>
    </location>
</feature>
<name>A0A7S1BBK8_9STRA</name>
<dbReference type="InterPro" id="IPR003615">
    <property type="entry name" value="HNH_nuc"/>
</dbReference>
<dbReference type="PANTHER" id="PTHR33877:SF2">
    <property type="entry name" value="OS07G0170200 PROTEIN"/>
    <property type="match status" value="1"/>
</dbReference>
<dbReference type="InterPro" id="IPR052892">
    <property type="entry name" value="NA-targeting_endonuclease"/>
</dbReference>
<dbReference type="AlphaFoldDB" id="A0A7S1BBK8"/>
<proteinExistence type="predicted"/>
<protein>
    <recommendedName>
        <fullName evidence="1">HNH nuclease domain-containing protein</fullName>
    </recommendedName>
</protein>
<organism evidence="2">
    <name type="scientific">Corethron hystrix</name>
    <dbReference type="NCBI Taxonomy" id="216773"/>
    <lineage>
        <taxon>Eukaryota</taxon>
        <taxon>Sar</taxon>
        <taxon>Stramenopiles</taxon>
        <taxon>Ochrophyta</taxon>
        <taxon>Bacillariophyta</taxon>
        <taxon>Coscinodiscophyceae</taxon>
        <taxon>Corethrophycidae</taxon>
        <taxon>Corethrales</taxon>
        <taxon>Corethraceae</taxon>
        <taxon>Corethron</taxon>
    </lineage>
</organism>
<evidence type="ECO:0000313" key="2">
    <source>
        <dbReference type="EMBL" id="CAD8881069.1"/>
    </source>
</evidence>
<evidence type="ECO:0000259" key="1">
    <source>
        <dbReference type="SMART" id="SM00507"/>
    </source>
</evidence>
<dbReference type="EMBL" id="HBFR01011438">
    <property type="protein sequence ID" value="CAD8881069.1"/>
    <property type="molecule type" value="Transcribed_RNA"/>
</dbReference>
<reference evidence="2" key="1">
    <citation type="submission" date="2021-01" db="EMBL/GenBank/DDBJ databases">
        <authorList>
            <person name="Corre E."/>
            <person name="Pelletier E."/>
            <person name="Niang G."/>
            <person name="Scheremetjew M."/>
            <person name="Finn R."/>
            <person name="Kale V."/>
            <person name="Holt S."/>
            <person name="Cochrane G."/>
            <person name="Meng A."/>
            <person name="Brown T."/>
            <person name="Cohen L."/>
        </authorList>
    </citation>
    <scope>NUCLEOTIDE SEQUENCE</scope>
    <source>
        <strain evidence="2">308</strain>
    </source>
</reference>